<keyword evidence="2" id="KW-1185">Reference proteome</keyword>
<protein>
    <submittedName>
        <fullName evidence="1">Uncharacterized protein</fullName>
    </submittedName>
</protein>
<sequence>MVNLVAINDLENADVADFRLLIDRETYFKFIIEKSTCRDPFPKLSECFEKLDKIQIISPCNNFLTNFSTFAFRFEFKERNIPSLLLCDVNYYWKSDINGNCSHSIYSNTNVPAVYYYRSKENVYANHHLNWMENDTRFFNVGDLLMSDIYGRPAFPEASVKAELCQISIKKIRLNCAT</sequence>
<evidence type="ECO:0000313" key="2">
    <source>
        <dbReference type="Proteomes" id="UP000507470"/>
    </source>
</evidence>
<name>A0A6J8BNQ1_MYTCO</name>
<dbReference type="EMBL" id="CACVKT020003708">
    <property type="protein sequence ID" value="CAC5385433.1"/>
    <property type="molecule type" value="Genomic_DNA"/>
</dbReference>
<dbReference type="Proteomes" id="UP000507470">
    <property type="component" value="Unassembled WGS sequence"/>
</dbReference>
<evidence type="ECO:0000313" key="1">
    <source>
        <dbReference type="EMBL" id="CAC5385433.1"/>
    </source>
</evidence>
<gene>
    <name evidence="1" type="ORF">MCOR_20979</name>
</gene>
<organism evidence="1 2">
    <name type="scientific">Mytilus coruscus</name>
    <name type="common">Sea mussel</name>
    <dbReference type="NCBI Taxonomy" id="42192"/>
    <lineage>
        <taxon>Eukaryota</taxon>
        <taxon>Metazoa</taxon>
        <taxon>Spiralia</taxon>
        <taxon>Lophotrochozoa</taxon>
        <taxon>Mollusca</taxon>
        <taxon>Bivalvia</taxon>
        <taxon>Autobranchia</taxon>
        <taxon>Pteriomorphia</taxon>
        <taxon>Mytilida</taxon>
        <taxon>Mytiloidea</taxon>
        <taxon>Mytilidae</taxon>
        <taxon>Mytilinae</taxon>
        <taxon>Mytilus</taxon>
    </lineage>
</organism>
<reference evidence="1 2" key="1">
    <citation type="submission" date="2020-06" db="EMBL/GenBank/DDBJ databases">
        <authorList>
            <person name="Li R."/>
            <person name="Bekaert M."/>
        </authorList>
    </citation>
    <scope>NUCLEOTIDE SEQUENCE [LARGE SCALE GENOMIC DNA]</scope>
    <source>
        <strain evidence="2">wild</strain>
    </source>
</reference>
<proteinExistence type="predicted"/>
<dbReference type="AlphaFoldDB" id="A0A6J8BNQ1"/>
<accession>A0A6J8BNQ1</accession>